<evidence type="ECO:0000313" key="3">
    <source>
        <dbReference type="Proteomes" id="UP000189703"/>
    </source>
</evidence>
<feature type="domain" description="Interferon-related developmental regulator N-terminal" evidence="2">
    <location>
        <begin position="27"/>
        <end position="161"/>
    </location>
</feature>
<reference evidence="4" key="1">
    <citation type="submission" date="2025-08" db="UniProtKB">
        <authorList>
            <consortium name="RefSeq"/>
        </authorList>
    </citation>
    <scope>IDENTIFICATION</scope>
</reference>
<dbReference type="InParanoid" id="A0A1U8PZN9"/>
<evidence type="ECO:0000313" key="4">
    <source>
        <dbReference type="RefSeq" id="XP_019052008.1"/>
    </source>
</evidence>
<dbReference type="PANTHER" id="PTHR12354">
    <property type="entry name" value="INTERFERON-RELATED DEVELOPMENTAL REGULATOR"/>
    <property type="match status" value="1"/>
</dbReference>
<keyword evidence="3" id="KW-1185">Reference proteome</keyword>
<dbReference type="KEGG" id="nnu:109114191"/>
<sequence>MGRGKNKRQTVKGAETEDDDGDDTVSTISTAESSDGQQSLSHEAVAQVRGEKPDIEDVLDMLYEKRSSTREQGLDILSKALTSKLQLDFVMSKGETILRQCLSIFRKGSASEISLAARTLGLLGISAGESKLANMIFKESFIHLSRISKQSLDEASRISYHTAAKL</sequence>
<accession>A0A1U8PZN9</accession>
<organism evidence="3 4">
    <name type="scientific">Nelumbo nucifera</name>
    <name type="common">Sacred lotus</name>
    <dbReference type="NCBI Taxonomy" id="4432"/>
    <lineage>
        <taxon>Eukaryota</taxon>
        <taxon>Viridiplantae</taxon>
        <taxon>Streptophyta</taxon>
        <taxon>Embryophyta</taxon>
        <taxon>Tracheophyta</taxon>
        <taxon>Spermatophyta</taxon>
        <taxon>Magnoliopsida</taxon>
        <taxon>Proteales</taxon>
        <taxon>Nelumbonaceae</taxon>
        <taxon>Nelumbo</taxon>
    </lineage>
</organism>
<dbReference type="RefSeq" id="XP_019052008.1">
    <property type="nucleotide sequence ID" value="XM_019196463.1"/>
</dbReference>
<dbReference type="OrthoDB" id="686784at2759"/>
<feature type="compositionally biased region" description="Polar residues" evidence="1">
    <location>
        <begin position="24"/>
        <end position="41"/>
    </location>
</feature>
<dbReference type="STRING" id="4432.A0A1U8PZN9"/>
<proteinExistence type="predicted"/>
<feature type="region of interest" description="Disordered" evidence="1">
    <location>
        <begin position="1"/>
        <end position="48"/>
    </location>
</feature>
<dbReference type="Proteomes" id="UP000189703">
    <property type="component" value="Unplaced"/>
</dbReference>
<dbReference type="InterPro" id="IPR007701">
    <property type="entry name" value="Interferon-rel_develop_reg_N"/>
</dbReference>
<gene>
    <name evidence="4" type="primary">LOC109114191</name>
</gene>
<dbReference type="Pfam" id="PF05004">
    <property type="entry name" value="IFRD"/>
    <property type="match status" value="1"/>
</dbReference>
<evidence type="ECO:0000256" key="1">
    <source>
        <dbReference type="SAM" id="MobiDB-lite"/>
    </source>
</evidence>
<dbReference type="AlphaFoldDB" id="A0A1U8PZN9"/>
<protein>
    <submittedName>
        <fullName evidence="4">Uncharacterized protein LOC109114191</fullName>
    </submittedName>
</protein>
<name>A0A1U8PZN9_NELNU</name>
<feature type="compositionally biased region" description="Basic residues" evidence="1">
    <location>
        <begin position="1"/>
        <end position="10"/>
    </location>
</feature>
<dbReference type="InterPro" id="IPR039777">
    <property type="entry name" value="IFRD"/>
</dbReference>
<dbReference type="GeneID" id="109114191"/>
<dbReference type="PANTHER" id="PTHR12354:SF1">
    <property type="entry name" value="INTERFERON-RELATED DEVELOPMENTAL REGULATOR 1"/>
    <property type="match status" value="1"/>
</dbReference>
<evidence type="ECO:0000259" key="2">
    <source>
        <dbReference type="Pfam" id="PF05004"/>
    </source>
</evidence>